<evidence type="ECO:0000256" key="8">
    <source>
        <dbReference type="SAM" id="Phobius"/>
    </source>
</evidence>
<accession>A0AAD2CPV2</accession>
<keyword evidence="3" id="KW-1003">Cell membrane</keyword>
<feature type="transmembrane region" description="Helical" evidence="8">
    <location>
        <begin position="183"/>
        <end position="206"/>
    </location>
</feature>
<dbReference type="PANTHER" id="PTHR30047:SF7">
    <property type="entry name" value="HIGH-AFFINITY CHOLINE TRANSPORT PROTEIN"/>
    <property type="match status" value="1"/>
</dbReference>
<sequence>MEDSLEVKPGSEPANFEKEKPQDDEEDTIVEHEKYGMREIVIPVGDKEIRFNPVTSVFAIAFLWGLAVWCMTDPEFSRDKLVEFRGNVAELFTWFYVGTNPAFMFFILWVAYRYGNIRLGPQDSTPEFDDITYFSMLFSAGVGVGLFFYGVAEPLWHRGSHWFAETGYKAQDEIDMFALNITVFHWGITGWSQYLIVAICSGLVSFRFKLPLTLRSCFYPLLGEYTWGWIGDIIDGYTIVTTVAGVCTSLGLGAFQIAAGLKRVGAIDKDISDDDLTDVHLYSIWIITCLATISVISGVGIGIKYLSQLAFGLGQLLLFWVFTMEKTNFILNLIVQEVGYYFQWTVFQMNFHTDAFGQLNHGEGRAVDGNSAATWFMDAWTIFYIGWWVAWAAFVGLFIARVSRGRTIRNVIFYSYACPLIYTIIWFCVFGGVGLRQVRQAEELQMMGLAMHNNSDFYQSAGDEFCYDVPQVPEISYTALDNSTATFTNTLMGVTPVCLFNSGDDQTAWFNVLNSFTYPNDFSGSGFGPFLTWVSIFSLSIYFITSSDSGSLVVDQLASNGFEDAHWLQRVFWAFTEGGAASALLVSGGQSALRALQAASILSGLPFTFFLMLMCLTIVSMCKLAEENDKEGTDLSLEEDYHRKRTFTMPIFGGIFNIFERVFSFGMTNEKRSSIATINGSDISGFFVAILFPFIPLNNIYGMARPKSSNAIGNKVMVFFYTIFYYLTVGLFCSIGQSPAFRGIGWSTMALAALILCSIRMTVRDNNKIEGNVIADFVCSMFLWPQVLVQMEKELTEKNNTPTEEDEVGQEKPYVEKAAA</sequence>
<evidence type="ECO:0000256" key="7">
    <source>
        <dbReference type="SAM" id="MobiDB-lite"/>
    </source>
</evidence>
<feature type="transmembrane region" description="Helical" evidence="8">
    <location>
        <begin position="91"/>
        <end position="112"/>
    </location>
</feature>
<feature type="transmembrane region" description="Helical" evidence="8">
    <location>
        <begin position="305"/>
        <end position="323"/>
    </location>
</feature>
<organism evidence="9 10">
    <name type="scientific">Cylindrotheca closterium</name>
    <dbReference type="NCBI Taxonomy" id="2856"/>
    <lineage>
        <taxon>Eukaryota</taxon>
        <taxon>Sar</taxon>
        <taxon>Stramenopiles</taxon>
        <taxon>Ochrophyta</taxon>
        <taxon>Bacillariophyta</taxon>
        <taxon>Bacillariophyceae</taxon>
        <taxon>Bacillariophycidae</taxon>
        <taxon>Bacillariales</taxon>
        <taxon>Bacillariaceae</taxon>
        <taxon>Cylindrotheca</taxon>
    </lineage>
</organism>
<feature type="transmembrane region" description="Helical" evidence="8">
    <location>
        <begin position="683"/>
        <end position="704"/>
    </location>
</feature>
<comment type="subcellular location">
    <subcellularLocation>
        <location evidence="1">Cell membrane</location>
        <topology evidence="1">Multi-pass membrane protein</topology>
    </subcellularLocation>
</comment>
<feature type="compositionally biased region" description="Basic and acidic residues" evidence="7">
    <location>
        <begin position="809"/>
        <end position="820"/>
    </location>
</feature>
<keyword evidence="6 8" id="KW-0472">Membrane</keyword>
<keyword evidence="5 8" id="KW-1133">Transmembrane helix</keyword>
<dbReference type="AlphaFoldDB" id="A0AAD2CPV2"/>
<dbReference type="InterPro" id="IPR000060">
    <property type="entry name" value="BCCT_transptr"/>
</dbReference>
<evidence type="ECO:0000256" key="4">
    <source>
        <dbReference type="ARBA" id="ARBA00022692"/>
    </source>
</evidence>
<evidence type="ECO:0000256" key="1">
    <source>
        <dbReference type="ARBA" id="ARBA00004651"/>
    </source>
</evidence>
<feature type="transmembrane region" description="Helical" evidence="8">
    <location>
        <begin position="716"/>
        <end position="737"/>
    </location>
</feature>
<dbReference type="EMBL" id="CAKOGP040000779">
    <property type="protein sequence ID" value="CAJ1939141.1"/>
    <property type="molecule type" value="Genomic_DNA"/>
</dbReference>
<keyword evidence="10" id="KW-1185">Reference proteome</keyword>
<evidence type="ECO:0000256" key="6">
    <source>
        <dbReference type="ARBA" id="ARBA00023136"/>
    </source>
</evidence>
<gene>
    <name evidence="9" type="ORF">CYCCA115_LOCUS6448</name>
</gene>
<dbReference type="GO" id="GO:0005886">
    <property type="term" value="C:plasma membrane"/>
    <property type="evidence" value="ECO:0007669"/>
    <property type="project" value="UniProtKB-SubCell"/>
</dbReference>
<evidence type="ECO:0000313" key="9">
    <source>
        <dbReference type="EMBL" id="CAJ1939141.1"/>
    </source>
</evidence>
<keyword evidence="4 8" id="KW-0812">Transmembrane</keyword>
<evidence type="ECO:0000256" key="3">
    <source>
        <dbReference type="ARBA" id="ARBA00022475"/>
    </source>
</evidence>
<evidence type="ECO:0000256" key="5">
    <source>
        <dbReference type="ARBA" id="ARBA00022989"/>
    </source>
</evidence>
<reference evidence="9" key="1">
    <citation type="submission" date="2023-08" db="EMBL/GenBank/DDBJ databases">
        <authorList>
            <person name="Audoor S."/>
            <person name="Bilcke G."/>
        </authorList>
    </citation>
    <scope>NUCLEOTIDE SEQUENCE</scope>
</reference>
<evidence type="ECO:0000313" key="10">
    <source>
        <dbReference type="Proteomes" id="UP001295423"/>
    </source>
</evidence>
<feature type="transmembrane region" description="Helical" evidence="8">
    <location>
        <begin position="279"/>
        <end position="298"/>
    </location>
</feature>
<protein>
    <submittedName>
        <fullName evidence="9">Uncharacterized protein</fullName>
    </submittedName>
</protein>
<comment type="caution">
    <text evidence="9">The sequence shown here is derived from an EMBL/GenBank/DDBJ whole genome shotgun (WGS) entry which is preliminary data.</text>
</comment>
<feature type="region of interest" description="Disordered" evidence="7">
    <location>
        <begin position="1"/>
        <end position="25"/>
    </location>
</feature>
<dbReference type="Proteomes" id="UP001295423">
    <property type="component" value="Unassembled WGS sequence"/>
</dbReference>
<feature type="region of interest" description="Disordered" evidence="7">
    <location>
        <begin position="798"/>
        <end position="820"/>
    </location>
</feature>
<feature type="transmembrane region" description="Helical" evidence="8">
    <location>
        <begin position="604"/>
        <end position="625"/>
    </location>
</feature>
<feature type="transmembrane region" description="Helical" evidence="8">
    <location>
        <begin position="379"/>
        <end position="399"/>
    </location>
</feature>
<keyword evidence="2" id="KW-0813">Transport</keyword>
<feature type="transmembrane region" description="Helical" evidence="8">
    <location>
        <begin position="411"/>
        <end position="435"/>
    </location>
</feature>
<proteinExistence type="predicted"/>
<evidence type="ECO:0000256" key="2">
    <source>
        <dbReference type="ARBA" id="ARBA00022448"/>
    </source>
</evidence>
<feature type="transmembrane region" description="Helical" evidence="8">
    <location>
        <begin position="51"/>
        <end position="71"/>
    </location>
</feature>
<feature type="transmembrane region" description="Helical" evidence="8">
    <location>
        <begin position="133"/>
        <end position="152"/>
    </location>
</feature>
<name>A0AAD2CPV2_9STRA</name>
<feature type="transmembrane region" description="Helical" evidence="8">
    <location>
        <begin position="237"/>
        <end position="259"/>
    </location>
</feature>
<dbReference type="PANTHER" id="PTHR30047">
    <property type="entry name" value="HIGH-AFFINITY CHOLINE TRANSPORT PROTEIN-RELATED"/>
    <property type="match status" value="1"/>
</dbReference>
<feature type="transmembrane region" description="Helical" evidence="8">
    <location>
        <begin position="743"/>
        <end position="763"/>
    </location>
</feature>
<dbReference type="Pfam" id="PF02028">
    <property type="entry name" value="BCCT"/>
    <property type="match status" value="2"/>
</dbReference>
<dbReference type="GO" id="GO:0022857">
    <property type="term" value="F:transmembrane transporter activity"/>
    <property type="evidence" value="ECO:0007669"/>
    <property type="project" value="InterPro"/>
</dbReference>